<evidence type="ECO:0000313" key="1">
    <source>
        <dbReference type="EMBL" id="BBZ31471.1"/>
    </source>
</evidence>
<dbReference type="Proteomes" id="UP000466931">
    <property type="component" value="Chromosome"/>
</dbReference>
<dbReference type="InterPro" id="IPR007410">
    <property type="entry name" value="LpqE-like"/>
</dbReference>
<keyword evidence="2" id="KW-1185">Reference proteome</keyword>
<protein>
    <submittedName>
        <fullName evidence="1">Putative lipoprotein LpqE</fullName>
    </submittedName>
</protein>
<reference evidence="1" key="2">
    <citation type="submission" date="2020-02" db="EMBL/GenBank/DDBJ databases">
        <authorList>
            <person name="Matsumoto Y."/>
            <person name="Motooka D."/>
            <person name="Nakamura S."/>
        </authorList>
    </citation>
    <scope>NUCLEOTIDE SEQUENCE</scope>
    <source>
        <strain evidence="1">JCM 13671</strain>
    </source>
</reference>
<reference evidence="1" key="1">
    <citation type="journal article" date="2019" name="Emerg. Microbes Infect.">
        <title>Comprehensive subspecies identification of 175 nontuberculous mycobacteria species based on 7547 genomic profiles.</title>
        <authorList>
            <person name="Matsumoto Y."/>
            <person name="Kinjo T."/>
            <person name="Motooka D."/>
            <person name="Nabeya D."/>
            <person name="Jung N."/>
            <person name="Uechi K."/>
            <person name="Horii T."/>
            <person name="Iida T."/>
            <person name="Fujita J."/>
            <person name="Nakamura S."/>
        </authorList>
    </citation>
    <scope>NUCLEOTIDE SEQUENCE [LARGE SCALE GENOMIC DNA]</scope>
    <source>
        <strain evidence="1">JCM 13671</strain>
    </source>
</reference>
<evidence type="ECO:0000313" key="2">
    <source>
        <dbReference type="Proteomes" id="UP000466931"/>
    </source>
</evidence>
<organism evidence="1 2">
    <name type="scientific">Mycolicibacterium confluentis</name>
    <dbReference type="NCBI Taxonomy" id="28047"/>
    <lineage>
        <taxon>Bacteria</taxon>
        <taxon>Bacillati</taxon>
        <taxon>Actinomycetota</taxon>
        <taxon>Actinomycetes</taxon>
        <taxon>Mycobacteriales</taxon>
        <taxon>Mycobacteriaceae</taxon>
        <taxon>Mycolicibacterium</taxon>
    </lineage>
</organism>
<proteinExistence type="predicted"/>
<dbReference type="Pfam" id="PF04314">
    <property type="entry name" value="PCuAC"/>
    <property type="match status" value="1"/>
</dbReference>
<keyword evidence="1" id="KW-0449">Lipoprotein</keyword>
<sequence>MISFDAPRAFTVRTRKRTGVAACALLIASAVVGCSAGQVSQVATQEPAVNGTLATFDNVALRNIHIQAVEKGDALEPGQDVDLVFTAANLSPDRADRLVGITTDIGEVTVTGEKELPANGVLVIGSPDGVEELSKIEEADVAKATVALSKPIRNGLTYDFTFKFEKAGEHTVAVPISAGNAPRQEAPLH</sequence>
<accession>A0A7I7XQF0</accession>
<dbReference type="EMBL" id="AP022612">
    <property type="protein sequence ID" value="BBZ31471.1"/>
    <property type="molecule type" value="Genomic_DNA"/>
</dbReference>
<dbReference type="RefSeq" id="WP_234813079.1">
    <property type="nucleotide sequence ID" value="NZ_AP022612.1"/>
</dbReference>
<name>A0A7I7XQF0_9MYCO</name>
<gene>
    <name evidence="1" type="primary">lpqE</name>
    <name evidence="1" type="ORF">MCNF_00760</name>
</gene>
<dbReference type="AlphaFoldDB" id="A0A7I7XQF0"/>